<comment type="caution">
    <text evidence="8">The sequence shown here is derived from an EMBL/GenBank/DDBJ whole genome shotgun (WGS) entry which is preliminary data.</text>
</comment>
<protein>
    <submittedName>
        <fullName evidence="8">SARP family transcriptional regulator</fullName>
    </submittedName>
</protein>
<dbReference type="SMART" id="SM00028">
    <property type="entry name" value="TPR"/>
    <property type="match status" value="7"/>
</dbReference>
<dbReference type="InterPro" id="IPR001867">
    <property type="entry name" value="OmpR/PhoB-type_DNA-bd"/>
</dbReference>
<dbReference type="CDD" id="cd15831">
    <property type="entry name" value="BTAD"/>
    <property type="match status" value="1"/>
</dbReference>
<comment type="similarity">
    <text evidence="1">Belongs to the AfsR/DnrI/RedD regulatory family.</text>
</comment>
<keyword evidence="3 6" id="KW-0238">DNA-binding</keyword>
<dbReference type="PROSITE" id="PS51755">
    <property type="entry name" value="OMPR_PHOB"/>
    <property type="match status" value="1"/>
</dbReference>
<evidence type="ECO:0000256" key="4">
    <source>
        <dbReference type="ARBA" id="ARBA00023163"/>
    </source>
</evidence>
<evidence type="ECO:0000313" key="9">
    <source>
        <dbReference type="Proteomes" id="UP000612899"/>
    </source>
</evidence>
<gene>
    <name evidence="8" type="ORF">Rhe02_61410</name>
</gene>
<dbReference type="SUPFAM" id="SSF52540">
    <property type="entry name" value="P-loop containing nucleoside triphosphate hydrolases"/>
    <property type="match status" value="1"/>
</dbReference>
<dbReference type="PRINTS" id="PR00364">
    <property type="entry name" value="DISEASERSIST"/>
</dbReference>
<reference evidence="8" key="1">
    <citation type="submission" date="2021-01" db="EMBL/GenBank/DDBJ databases">
        <title>Whole genome shotgun sequence of Rhizocola hellebori NBRC 109834.</title>
        <authorList>
            <person name="Komaki H."/>
            <person name="Tamura T."/>
        </authorList>
    </citation>
    <scope>NUCLEOTIDE SEQUENCE</scope>
    <source>
        <strain evidence="8">NBRC 109834</strain>
    </source>
</reference>
<evidence type="ECO:0000256" key="2">
    <source>
        <dbReference type="ARBA" id="ARBA00023015"/>
    </source>
</evidence>
<dbReference type="Gene3D" id="1.25.40.10">
    <property type="entry name" value="Tetratricopeptide repeat domain"/>
    <property type="match status" value="3"/>
</dbReference>
<evidence type="ECO:0000259" key="7">
    <source>
        <dbReference type="PROSITE" id="PS51755"/>
    </source>
</evidence>
<accession>A0A8J3QE59</accession>
<dbReference type="Gene3D" id="1.10.10.10">
    <property type="entry name" value="Winged helix-like DNA-binding domain superfamily/Winged helix DNA-binding domain"/>
    <property type="match status" value="1"/>
</dbReference>
<feature type="domain" description="OmpR/PhoB-type" evidence="7">
    <location>
        <begin position="1"/>
        <end position="93"/>
    </location>
</feature>
<feature type="repeat" description="TPR" evidence="5">
    <location>
        <begin position="746"/>
        <end position="779"/>
    </location>
</feature>
<evidence type="ECO:0000256" key="5">
    <source>
        <dbReference type="PROSITE-ProRule" id="PRU00339"/>
    </source>
</evidence>
<dbReference type="SUPFAM" id="SSF48452">
    <property type="entry name" value="TPR-like"/>
    <property type="match status" value="3"/>
</dbReference>
<feature type="DNA-binding region" description="OmpR/PhoB-type" evidence="6">
    <location>
        <begin position="1"/>
        <end position="93"/>
    </location>
</feature>
<dbReference type="PANTHER" id="PTHR35807">
    <property type="entry name" value="TRANSCRIPTIONAL REGULATOR REDD-RELATED"/>
    <property type="match status" value="1"/>
</dbReference>
<dbReference type="InterPro" id="IPR011990">
    <property type="entry name" value="TPR-like_helical_dom_sf"/>
</dbReference>
<name>A0A8J3QE59_9ACTN</name>
<keyword evidence="2" id="KW-0805">Transcription regulation</keyword>
<evidence type="ECO:0000256" key="1">
    <source>
        <dbReference type="ARBA" id="ARBA00005820"/>
    </source>
</evidence>
<dbReference type="Proteomes" id="UP000612899">
    <property type="component" value="Unassembled WGS sequence"/>
</dbReference>
<dbReference type="InterPro" id="IPR027417">
    <property type="entry name" value="P-loop_NTPase"/>
</dbReference>
<organism evidence="8 9">
    <name type="scientific">Rhizocola hellebori</name>
    <dbReference type="NCBI Taxonomy" id="1392758"/>
    <lineage>
        <taxon>Bacteria</taxon>
        <taxon>Bacillati</taxon>
        <taxon>Actinomycetota</taxon>
        <taxon>Actinomycetes</taxon>
        <taxon>Micromonosporales</taxon>
        <taxon>Micromonosporaceae</taxon>
        <taxon>Rhizocola</taxon>
    </lineage>
</organism>
<keyword evidence="5" id="KW-0802">TPR repeat</keyword>
<dbReference type="GO" id="GO:0043531">
    <property type="term" value="F:ADP binding"/>
    <property type="evidence" value="ECO:0007669"/>
    <property type="project" value="InterPro"/>
</dbReference>
<evidence type="ECO:0000256" key="6">
    <source>
        <dbReference type="PROSITE-ProRule" id="PRU01091"/>
    </source>
</evidence>
<dbReference type="GO" id="GO:0003677">
    <property type="term" value="F:DNA binding"/>
    <property type="evidence" value="ECO:0007669"/>
    <property type="project" value="UniProtKB-UniRule"/>
</dbReference>
<dbReference type="InterPro" id="IPR019734">
    <property type="entry name" value="TPR_rpt"/>
</dbReference>
<dbReference type="InterPro" id="IPR036388">
    <property type="entry name" value="WH-like_DNA-bd_sf"/>
</dbReference>
<dbReference type="Pfam" id="PF13424">
    <property type="entry name" value="TPR_12"/>
    <property type="match status" value="2"/>
</dbReference>
<evidence type="ECO:0000256" key="3">
    <source>
        <dbReference type="ARBA" id="ARBA00023125"/>
    </source>
</evidence>
<dbReference type="EMBL" id="BONY01000044">
    <property type="protein sequence ID" value="GIH08074.1"/>
    <property type="molecule type" value="Genomic_DNA"/>
</dbReference>
<dbReference type="SMART" id="SM00862">
    <property type="entry name" value="Trans_reg_C"/>
    <property type="match status" value="1"/>
</dbReference>
<dbReference type="Pfam" id="PF03704">
    <property type="entry name" value="BTAD"/>
    <property type="match status" value="1"/>
</dbReference>
<dbReference type="RefSeq" id="WP_203911837.1">
    <property type="nucleotide sequence ID" value="NZ_BONY01000044.1"/>
</dbReference>
<dbReference type="InterPro" id="IPR016032">
    <property type="entry name" value="Sig_transdc_resp-reg_C-effctor"/>
</dbReference>
<dbReference type="Gene3D" id="3.40.50.300">
    <property type="entry name" value="P-loop containing nucleotide triphosphate hydrolases"/>
    <property type="match status" value="1"/>
</dbReference>
<dbReference type="GO" id="GO:0000160">
    <property type="term" value="P:phosphorelay signal transduction system"/>
    <property type="evidence" value="ECO:0007669"/>
    <property type="project" value="InterPro"/>
</dbReference>
<dbReference type="PANTHER" id="PTHR35807:SF1">
    <property type="entry name" value="TRANSCRIPTIONAL REGULATOR REDD"/>
    <property type="match status" value="1"/>
</dbReference>
<dbReference type="GO" id="GO:0006355">
    <property type="term" value="P:regulation of DNA-templated transcription"/>
    <property type="evidence" value="ECO:0007669"/>
    <property type="project" value="InterPro"/>
</dbReference>
<dbReference type="InterPro" id="IPR051677">
    <property type="entry name" value="AfsR-DnrI-RedD_regulator"/>
</dbReference>
<dbReference type="InterPro" id="IPR005158">
    <property type="entry name" value="BTAD"/>
</dbReference>
<sequence>MRFTVLGPVGASIDGRPVGFGRAQRRAILAYLLLHTNRPVPVEELIEAMWAGAAPATARSQVHNAVSALRTSLREPTVPDRLHGGPAGYHLTTSPENVDLSTFRHLVQRSREQLGEAAAQSLREGLRQWSGAPLGGINGAFVEQSRAQLDAQRADALESLFTIELRLGRHAEVVHEILQAFDGYPLREKLAGQLMLALHRCGRQTDSLAVYRAFSQRLNTDLGTEPGGELDLLHRRILNNDPGLSQLADGLRRRFLPRAVPDFTGRTEELAQLDRIAEGSVNASASVIVTAIGGAGGIGKTELAVHWAYRVAPRYPDGQLYVNLRGFDSQRPMSTLEAITGLLRILDVPEQRIPHTLEGASALYRSTLAGQRVLIVLDNAQSAEQVRPLLPPAEGSLAVVTSRDALAGLVARDGARSVTLGPLPDTDAVELLTRIVGPGRVAAEPAAAAELSAACGRLPLALRVAAANLALHRELPIFELVAQLTRGDRLAALAVPGDDELSIRTVFDRSYSTLSTSDSRAFRLLGLAPAEDFSVAAVAALIGGPPSLAQDSLTSLTQASLVTDTGKDRYQLHDLTRLYAAAQAQTIDAPRERRQAVDRFLTYYLRMAGSAATVASPQTVRLHPGDETAEIHPDPVAAMAWLRNEQTNLVASTEYAAKHGPPSMAWQLADALRGYFWIVRDINAWEATATAGLAAATEADDPGGRAAMLLSLAIMHRSAGRMPRAIELFGEAREQAGRAGWEQGAATIVGSLGIAHADRGEPRAALDHFEQALAINRRLGRPASVAVNLGNIGLLLRDLGALHPAVERLTEAIDLYRQTGNRFGEATTLANLGLTYIELGAVPAATEQLEQARAMSESLNDRSIESITANAFANLYLHARRLGPARKHADAAIRLSREIDDIRLHVSATITLARIHRASGDLADAADAVKAALRESEAIELRQSESQALDLLAQLRYAQRDRDEALALARRALTLADTDGYRKEEAQALTTIAEIERSPSAARQALAICEQTGYSLCLDRARAAVAR</sequence>
<proteinExistence type="inferred from homology"/>
<evidence type="ECO:0000313" key="8">
    <source>
        <dbReference type="EMBL" id="GIH08074.1"/>
    </source>
</evidence>
<dbReference type="PROSITE" id="PS50005">
    <property type="entry name" value="TPR"/>
    <property type="match status" value="1"/>
</dbReference>
<keyword evidence="4" id="KW-0804">Transcription</keyword>
<dbReference type="AlphaFoldDB" id="A0A8J3QE59"/>
<dbReference type="SMART" id="SM01043">
    <property type="entry name" value="BTAD"/>
    <property type="match status" value="1"/>
</dbReference>
<dbReference type="SUPFAM" id="SSF46894">
    <property type="entry name" value="C-terminal effector domain of the bipartite response regulators"/>
    <property type="match status" value="1"/>
</dbReference>
<keyword evidence="9" id="KW-1185">Reference proteome</keyword>